<gene>
    <name evidence="3" type="ORF">ENV41_00590</name>
</gene>
<dbReference type="SUPFAM" id="SSF53448">
    <property type="entry name" value="Nucleotide-diphospho-sugar transferases"/>
    <property type="match status" value="1"/>
</dbReference>
<reference evidence="3" key="1">
    <citation type="journal article" date="2020" name="mSystems">
        <title>Genome- and Community-Level Interaction Insights into Carbon Utilization and Element Cycling Functions of Hydrothermarchaeota in Hydrothermal Sediment.</title>
        <authorList>
            <person name="Zhou Z."/>
            <person name="Liu Y."/>
            <person name="Xu W."/>
            <person name="Pan J."/>
            <person name="Luo Z.H."/>
            <person name="Li M."/>
        </authorList>
    </citation>
    <scope>NUCLEOTIDE SEQUENCE [LARGE SCALE GENOMIC DNA]</scope>
    <source>
        <strain evidence="3">SpSt-757</strain>
    </source>
</reference>
<dbReference type="PANTHER" id="PTHR43685:SF11">
    <property type="entry name" value="GLYCOSYLTRANSFERASE TAGX-RELATED"/>
    <property type="match status" value="1"/>
</dbReference>
<protein>
    <submittedName>
        <fullName evidence="3">Glycosyltransferase family 2 protein</fullName>
    </submittedName>
</protein>
<dbReference type="AlphaFoldDB" id="A0A7V3J9K7"/>
<proteinExistence type="predicted"/>
<dbReference type="InterPro" id="IPR001173">
    <property type="entry name" value="Glyco_trans_2-like"/>
</dbReference>
<dbReference type="InterPro" id="IPR050834">
    <property type="entry name" value="Glycosyltransf_2"/>
</dbReference>
<dbReference type="InterPro" id="IPR029044">
    <property type="entry name" value="Nucleotide-diphossugar_trans"/>
</dbReference>
<dbReference type="EMBL" id="DTGG01000019">
    <property type="protein sequence ID" value="HFZ08618.1"/>
    <property type="molecule type" value="Genomic_DNA"/>
</dbReference>
<dbReference type="Pfam" id="PF00535">
    <property type="entry name" value="Glycos_transf_2"/>
    <property type="match status" value="1"/>
</dbReference>
<evidence type="ECO:0000259" key="2">
    <source>
        <dbReference type="Pfam" id="PF00535"/>
    </source>
</evidence>
<organism evidence="3">
    <name type="scientific">candidate division CPR3 bacterium</name>
    <dbReference type="NCBI Taxonomy" id="2268181"/>
    <lineage>
        <taxon>Bacteria</taxon>
        <taxon>Bacteria division CPR3</taxon>
    </lineage>
</organism>
<evidence type="ECO:0000313" key="3">
    <source>
        <dbReference type="EMBL" id="HFZ08618.1"/>
    </source>
</evidence>
<dbReference type="GO" id="GO:0016740">
    <property type="term" value="F:transferase activity"/>
    <property type="evidence" value="ECO:0007669"/>
    <property type="project" value="UniProtKB-KW"/>
</dbReference>
<name>A0A7V3J9K7_UNCC3</name>
<comment type="caution">
    <text evidence="3">The sequence shown here is derived from an EMBL/GenBank/DDBJ whole genome shotgun (WGS) entry which is preliminary data.</text>
</comment>
<sequence>MNKVSIIMPAYNRQKYIKWAIESVLTQTHQNWELIVVDDCSTDQTPQIVKGYTDLRIRYIRLEKNSGAQVARNEGKKMATGDFIAFLDSDDEYRPNFMTCCLMTLEHEPECGIVYCGYEVVDEQGRVLRSIRPKSQLRGDLKMYAVYHLVLMPTSTFLARRELFDNIEFDPRLPSWQDDDIFLKLAMKTRFAVIREPLCRFRQHNETRISGDLKKYADGHFLLIEAHRQEILSLAGPRVLADHYLEAAVDYWLAGDDGMCKKLLAFSNGAYHRFFPLLWFYVIIKLLKKMTFYAMRKFYYSFLNFYIGRDLA</sequence>
<dbReference type="PANTHER" id="PTHR43685">
    <property type="entry name" value="GLYCOSYLTRANSFERASE"/>
    <property type="match status" value="1"/>
</dbReference>
<keyword evidence="1" id="KW-1133">Transmembrane helix</keyword>
<accession>A0A7V3J9K7</accession>
<dbReference type="Gene3D" id="3.90.550.10">
    <property type="entry name" value="Spore Coat Polysaccharide Biosynthesis Protein SpsA, Chain A"/>
    <property type="match status" value="1"/>
</dbReference>
<dbReference type="CDD" id="cd00761">
    <property type="entry name" value="Glyco_tranf_GTA_type"/>
    <property type="match status" value="1"/>
</dbReference>
<feature type="domain" description="Glycosyltransferase 2-like" evidence="2">
    <location>
        <begin position="5"/>
        <end position="165"/>
    </location>
</feature>
<keyword evidence="1" id="KW-0812">Transmembrane</keyword>
<keyword evidence="1" id="KW-0472">Membrane</keyword>
<feature type="transmembrane region" description="Helical" evidence="1">
    <location>
        <begin position="270"/>
        <end position="287"/>
    </location>
</feature>
<evidence type="ECO:0000256" key="1">
    <source>
        <dbReference type="SAM" id="Phobius"/>
    </source>
</evidence>
<keyword evidence="3" id="KW-0808">Transferase</keyword>